<evidence type="ECO:0000313" key="4">
    <source>
        <dbReference type="Proteomes" id="UP001153069"/>
    </source>
</evidence>
<feature type="chain" id="PRO_5040496208" evidence="2">
    <location>
        <begin position="19"/>
        <end position="1286"/>
    </location>
</feature>
<evidence type="ECO:0000256" key="1">
    <source>
        <dbReference type="SAM" id="MobiDB-lite"/>
    </source>
</evidence>
<comment type="caution">
    <text evidence="3">The sequence shown here is derived from an EMBL/GenBank/DDBJ whole genome shotgun (WGS) entry which is preliminary data.</text>
</comment>
<evidence type="ECO:0000313" key="3">
    <source>
        <dbReference type="EMBL" id="CAB9511352.1"/>
    </source>
</evidence>
<organism evidence="3 4">
    <name type="scientific">Seminavis robusta</name>
    <dbReference type="NCBI Taxonomy" id="568900"/>
    <lineage>
        <taxon>Eukaryota</taxon>
        <taxon>Sar</taxon>
        <taxon>Stramenopiles</taxon>
        <taxon>Ochrophyta</taxon>
        <taxon>Bacillariophyta</taxon>
        <taxon>Bacillariophyceae</taxon>
        <taxon>Bacillariophycidae</taxon>
        <taxon>Naviculales</taxon>
        <taxon>Naviculaceae</taxon>
        <taxon>Seminavis</taxon>
    </lineage>
</organism>
<feature type="region of interest" description="Disordered" evidence="1">
    <location>
        <begin position="801"/>
        <end position="829"/>
    </location>
</feature>
<dbReference type="EMBL" id="CAICTM010000480">
    <property type="protein sequence ID" value="CAB9511352.1"/>
    <property type="molecule type" value="Genomic_DNA"/>
</dbReference>
<gene>
    <name evidence="3" type="ORF">SEMRO_481_G151530.1</name>
</gene>
<keyword evidence="4" id="KW-1185">Reference proteome</keyword>
<protein>
    <submittedName>
        <fullName evidence="3">Uncharacterized protein</fullName>
    </submittedName>
</protein>
<feature type="signal peptide" evidence="2">
    <location>
        <begin position="1"/>
        <end position="18"/>
    </location>
</feature>
<sequence length="1286" mass="143295">MRFPAFSFLLALPSFTVALDSAPNLPGAIDSSPALFQDGEISPSKTEGEASSLGDKYDQLLAMVDTVKQDPAPDLFDLPKQVKLMKEMESFNATVDSVDSVINAILDENNDLMIPQFQELLLAVQDKLAQTRSLASSIAEMEIAALDSRAPGRRLDESPQEARIQADGTVTFDLSEAAATQKTKDLHTKIHSKLDPGRKVKTHPRFKRHFDLHDAFQKGSHGYIQQKIEHFHKKAAPSKKQVEVTNNATIEVDYEEDYVDSDGQRRRRLNSKNVRREHCEQMVGCLSTWSLYDLVVYFYGPYVNDDGEISDEAESKLDKGMYGQIKRITDVMKKFDKKNFYKTKNLDNTCRDLLGKFHQIQNHDEKFLEYHGSTWTSVCRAEGATKYIMFSEIRDKVGASNERKAIADQVHEEYVACAMKLGEKSFFDKSGAPRLPTGLNSRARNGHYQPKSPYNSNNNFKFETLSVMQSAESTNSFKMPKDFAKFWKTGNKNKSIEPDWYSWSKKQNGYTKKSAHYKDRDTCRMKVDKHYKGEFEKKPSVIFEGGKKRTYDDLKIRCKISGSYTVCNVYSGKKLVCHEAQFRNKDIGDRCPADSIIGAIKLPFISRGRVKTKTIRFPCDQERVYKVETIFRSATDMDKSAALFVGEKVSVGSVCAHAETTGKVPGFCCVEQPYQRSGDFWGTEFSCDLGESKCKSKASGLAGFSQESCSAYSGKFCAYHRDCSTLKTCVAEEVKWATGKKKQAYLAYVSEAPELEDTGDADQCGQVRVYFGFEEDFPDDEEICEDVQFLREKTEFNNLDSFLGSGSSGGGEISANDGGETEELNAPEEPEVQEKALDKLSKTIYVFDQTLNSLEEFYSIAADFECPEDLTGGVKTVCAVAKNVLVVVATVAFFVSKRVFSSLEDSYPGFEDFGWYEIYSQTMVSYDNMVILNGGIAAIKGQNVDNTEALADHIDDRVDTLKDHVEEVITEHIDSVCGAVRRQLGNVEPSKAKFAGCDGHDQDGDGVADNCEEDLFPPTLSFSSALEFVNNGETNQLQGKVFRDANEALSLFRGATNIVDDCSLAQDLDVKMAVQESGVCQSAISMTPVQRCNDREVLGLSKQVVVQMDTQAPEVTCGFEGSQMGDKKTLVVEEGSDIFDAGFVYQVDDSCSKKVALELSVNSNEFDGSNDNVHLAKTRDRKTMSINPQVFVKPSRCASSKGGFCVNDAIEQRIYEITLKATDEAGWISKDVCRVIVVPKKEATEERELRGVASVALSEKESAKLVTDSQKSYEIASTSWTNIIQK</sequence>
<evidence type="ECO:0000256" key="2">
    <source>
        <dbReference type="SAM" id="SignalP"/>
    </source>
</evidence>
<keyword evidence="2" id="KW-0732">Signal</keyword>
<name>A0A9N8DYP2_9STRA</name>
<feature type="compositionally biased region" description="Acidic residues" evidence="1">
    <location>
        <begin position="819"/>
        <end position="829"/>
    </location>
</feature>
<accession>A0A9N8DYP2</accession>
<dbReference type="Proteomes" id="UP001153069">
    <property type="component" value="Unassembled WGS sequence"/>
</dbReference>
<dbReference type="OrthoDB" id="57288at2759"/>
<reference evidence="3" key="1">
    <citation type="submission" date="2020-06" db="EMBL/GenBank/DDBJ databases">
        <authorList>
            <consortium name="Plant Systems Biology data submission"/>
        </authorList>
    </citation>
    <scope>NUCLEOTIDE SEQUENCE</scope>
    <source>
        <strain evidence="3">D6</strain>
    </source>
</reference>
<proteinExistence type="predicted"/>